<dbReference type="SMART" id="SM01057">
    <property type="entry name" value="Carb_anhydrase"/>
    <property type="match status" value="1"/>
</dbReference>
<dbReference type="Ensembl" id="ENSCSAVT00000011043.1">
    <property type="protein sequence ID" value="ENSCSAVP00000010912.1"/>
    <property type="gene ID" value="ENSCSAVG00000006391.1"/>
</dbReference>
<reference evidence="6" key="3">
    <citation type="submission" date="2025-09" db="UniProtKB">
        <authorList>
            <consortium name="Ensembl"/>
        </authorList>
    </citation>
    <scope>IDENTIFICATION</scope>
</reference>
<evidence type="ECO:0000256" key="1">
    <source>
        <dbReference type="ARBA" id="ARBA00010718"/>
    </source>
</evidence>
<feature type="domain" description="Alpha-carbonic anhydrase" evidence="5">
    <location>
        <begin position="6"/>
        <end position="261"/>
    </location>
</feature>
<dbReference type="AlphaFoldDB" id="H2Z000"/>
<comment type="catalytic activity">
    <reaction evidence="4">
        <text>hydrogencarbonate + H(+) = CO2 + H2O</text>
        <dbReference type="Rhea" id="RHEA:10748"/>
        <dbReference type="ChEBI" id="CHEBI:15377"/>
        <dbReference type="ChEBI" id="CHEBI:15378"/>
        <dbReference type="ChEBI" id="CHEBI:16526"/>
        <dbReference type="ChEBI" id="CHEBI:17544"/>
        <dbReference type="EC" id="4.2.1.1"/>
    </reaction>
</comment>
<comment type="similarity">
    <text evidence="1 4">Belongs to the alpha-carbonic anhydrase family.</text>
</comment>
<dbReference type="InterPro" id="IPR023561">
    <property type="entry name" value="Carbonic_anhydrase_a-class"/>
</dbReference>
<accession>H2Z000</accession>
<dbReference type="InterPro" id="IPR036398">
    <property type="entry name" value="CA_dom_sf"/>
</dbReference>
<dbReference type="Proteomes" id="UP000007875">
    <property type="component" value="Unassembled WGS sequence"/>
</dbReference>
<dbReference type="GO" id="GO:0005737">
    <property type="term" value="C:cytoplasm"/>
    <property type="evidence" value="ECO:0007669"/>
    <property type="project" value="TreeGrafter"/>
</dbReference>
<sequence>IKIHTTNYTLPGPSNWSAAFPICNLTRQSPINVIKSNVQTASNPVKFQKSVLTTPSSMTLINNGHSRISVFLFRSASGLSGRLYDFQFTAMQFHFHWGSSFGSEHTVDSTRYFGEMHIVHYDTAHADINAAINKPQGLAVIAFFIKADASSDNAAFQKILQPISAGMNKNAQKTLTPFPISDLLPKITGYYRYSGSLTTPPCYESVVWTIFKDPIQISAAQVNVFATILKTKVYENTAPTPVINNYRPVQGLNGRTVREYK</sequence>
<dbReference type="OMA" id="FGEMHIV"/>
<dbReference type="CDD" id="cd00326">
    <property type="entry name" value="alpha_CA"/>
    <property type="match status" value="1"/>
</dbReference>
<evidence type="ECO:0000313" key="7">
    <source>
        <dbReference type="Proteomes" id="UP000007875"/>
    </source>
</evidence>
<evidence type="ECO:0000313" key="6">
    <source>
        <dbReference type="Ensembl" id="ENSCSAVP00000010912.1"/>
    </source>
</evidence>
<keyword evidence="4" id="KW-0456">Lyase</keyword>
<evidence type="ECO:0000259" key="5">
    <source>
        <dbReference type="PROSITE" id="PS51144"/>
    </source>
</evidence>
<dbReference type="PANTHER" id="PTHR18952">
    <property type="entry name" value="CARBONIC ANHYDRASE"/>
    <property type="match status" value="1"/>
</dbReference>
<dbReference type="SUPFAM" id="SSF51069">
    <property type="entry name" value="Carbonic anhydrase"/>
    <property type="match status" value="1"/>
</dbReference>
<comment type="function">
    <text evidence="4">Reversible hydration of carbon dioxide.</text>
</comment>
<keyword evidence="7" id="KW-1185">Reference proteome</keyword>
<dbReference type="PANTHER" id="PTHR18952:SF124">
    <property type="entry name" value="CARBONIC ANHYDRASE 7"/>
    <property type="match status" value="1"/>
</dbReference>
<evidence type="ECO:0000256" key="3">
    <source>
        <dbReference type="ARBA" id="ARBA00022833"/>
    </source>
</evidence>
<evidence type="ECO:0000256" key="2">
    <source>
        <dbReference type="ARBA" id="ARBA00022723"/>
    </source>
</evidence>
<dbReference type="PROSITE" id="PS51144">
    <property type="entry name" value="ALPHA_CA_2"/>
    <property type="match status" value="1"/>
</dbReference>
<keyword evidence="3 4" id="KW-0862">Zinc</keyword>
<evidence type="ECO:0000256" key="4">
    <source>
        <dbReference type="RuleBase" id="RU367011"/>
    </source>
</evidence>
<comment type="cofactor">
    <cofactor evidence="4">
        <name>Zn(2+)</name>
        <dbReference type="ChEBI" id="CHEBI:29105"/>
    </cofactor>
</comment>
<dbReference type="GeneTree" id="ENSGT00940000167899"/>
<keyword evidence="2 4" id="KW-0479">Metal-binding</keyword>
<dbReference type="InterPro" id="IPR001148">
    <property type="entry name" value="CA_dom"/>
</dbReference>
<dbReference type="InterPro" id="IPR018338">
    <property type="entry name" value="Carbonic_anhydrase_a-class_CS"/>
</dbReference>
<dbReference type="GO" id="GO:0004089">
    <property type="term" value="F:carbonate dehydratase activity"/>
    <property type="evidence" value="ECO:0007669"/>
    <property type="project" value="UniProtKB-UniRule"/>
</dbReference>
<organism evidence="6 7">
    <name type="scientific">Ciona savignyi</name>
    <name type="common">Pacific transparent sea squirt</name>
    <dbReference type="NCBI Taxonomy" id="51511"/>
    <lineage>
        <taxon>Eukaryota</taxon>
        <taxon>Metazoa</taxon>
        <taxon>Chordata</taxon>
        <taxon>Tunicata</taxon>
        <taxon>Ascidiacea</taxon>
        <taxon>Phlebobranchia</taxon>
        <taxon>Cionidae</taxon>
        <taxon>Ciona</taxon>
    </lineage>
</organism>
<name>H2Z000_CIOSA</name>
<dbReference type="PROSITE" id="PS00162">
    <property type="entry name" value="ALPHA_CA_1"/>
    <property type="match status" value="1"/>
</dbReference>
<dbReference type="EC" id="4.2.1.1" evidence="4"/>
<dbReference type="GO" id="GO:0008270">
    <property type="term" value="F:zinc ion binding"/>
    <property type="evidence" value="ECO:0007669"/>
    <property type="project" value="UniProtKB-UniRule"/>
</dbReference>
<protein>
    <recommendedName>
        <fullName evidence="4">Carbonic anhydrase</fullName>
        <ecNumber evidence="4">4.2.1.1</ecNumber>
    </recommendedName>
</protein>
<reference evidence="7" key="1">
    <citation type="submission" date="2003-08" db="EMBL/GenBank/DDBJ databases">
        <authorList>
            <person name="Birren B."/>
            <person name="Nusbaum C."/>
            <person name="Abebe A."/>
            <person name="Abouelleil A."/>
            <person name="Adekoya E."/>
            <person name="Ait-zahra M."/>
            <person name="Allen N."/>
            <person name="Allen T."/>
            <person name="An P."/>
            <person name="Anderson M."/>
            <person name="Anderson S."/>
            <person name="Arachchi H."/>
            <person name="Armbruster J."/>
            <person name="Bachantsang P."/>
            <person name="Baldwin J."/>
            <person name="Barry A."/>
            <person name="Bayul T."/>
            <person name="Blitshsteyn B."/>
            <person name="Bloom T."/>
            <person name="Blye J."/>
            <person name="Boguslavskiy L."/>
            <person name="Borowsky M."/>
            <person name="Boukhgalter B."/>
            <person name="Brunache A."/>
            <person name="Butler J."/>
            <person name="Calixte N."/>
            <person name="Calvo S."/>
            <person name="Camarata J."/>
            <person name="Campo K."/>
            <person name="Chang J."/>
            <person name="Cheshatsang Y."/>
            <person name="Citroen M."/>
            <person name="Collymore A."/>
            <person name="Considine T."/>
            <person name="Cook A."/>
            <person name="Cooke P."/>
            <person name="Corum B."/>
            <person name="Cuomo C."/>
            <person name="David R."/>
            <person name="Dawoe T."/>
            <person name="Degray S."/>
            <person name="Dodge S."/>
            <person name="Dooley K."/>
            <person name="Dorje P."/>
            <person name="Dorjee K."/>
            <person name="Dorris L."/>
            <person name="Duffey N."/>
            <person name="Dupes A."/>
            <person name="Elkins T."/>
            <person name="Engels R."/>
            <person name="Erickson J."/>
            <person name="Farina A."/>
            <person name="Faro S."/>
            <person name="Ferreira P."/>
            <person name="Fischer H."/>
            <person name="Fitzgerald M."/>
            <person name="Foley K."/>
            <person name="Gage D."/>
            <person name="Galagan J."/>
            <person name="Gearin G."/>
            <person name="Gnerre S."/>
            <person name="Gnirke A."/>
            <person name="Goyette A."/>
            <person name="Graham J."/>
            <person name="Grandbois E."/>
            <person name="Gyaltsen K."/>
            <person name="Hafez N."/>
            <person name="Hagopian D."/>
            <person name="Hagos B."/>
            <person name="Hall J."/>
            <person name="Hatcher B."/>
            <person name="Heller A."/>
            <person name="Higgins H."/>
            <person name="Honan T."/>
            <person name="Horn A."/>
            <person name="Houde N."/>
            <person name="Hughes L."/>
            <person name="Hulme W."/>
            <person name="Husby E."/>
            <person name="Iliev I."/>
            <person name="Jaffe D."/>
            <person name="Jones C."/>
            <person name="Kamal M."/>
            <person name="Kamat A."/>
            <person name="Kamvysselis M."/>
            <person name="Karlsson E."/>
            <person name="Kells C."/>
            <person name="Kieu A."/>
            <person name="Kisner P."/>
            <person name="Kodira C."/>
            <person name="Kulbokas E."/>
            <person name="Labutti K."/>
            <person name="Lama D."/>
            <person name="Landers T."/>
            <person name="Leger J."/>
            <person name="Levine S."/>
            <person name="Lewis D."/>
            <person name="Lewis T."/>
            <person name="Lindblad-toh K."/>
            <person name="Liu X."/>
            <person name="Lokyitsang T."/>
            <person name="Lokyitsang Y."/>
            <person name="Lucien O."/>
            <person name="Lui A."/>
            <person name="Ma L.J."/>
            <person name="Mabbitt R."/>
            <person name="Macdonald J."/>
            <person name="Maclean C."/>
            <person name="Major J."/>
            <person name="Manning J."/>
            <person name="Marabella R."/>
            <person name="Maru K."/>
            <person name="Matthews C."/>
            <person name="Mauceli E."/>
            <person name="Mccarthy M."/>
            <person name="Mcdonough S."/>
            <person name="Mcghee T."/>
            <person name="Meldrim J."/>
            <person name="Meneus L."/>
            <person name="Mesirov J."/>
            <person name="Mihalev A."/>
            <person name="Mihova T."/>
            <person name="Mikkelsen T."/>
            <person name="Mlenga V."/>
            <person name="Moru K."/>
            <person name="Mozes J."/>
            <person name="Mulrain L."/>
            <person name="Munson G."/>
            <person name="Naylor J."/>
            <person name="Newes C."/>
            <person name="Nguyen C."/>
            <person name="Nguyen N."/>
            <person name="Nguyen T."/>
            <person name="Nicol R."/>
            <person name="Nielsen C."/>
            <person name="Nizzari M."/>
            <person name="Norbu C."/>
            <person name="Norbu N."/>
            <person name="O'donnell P."/>
            <person name="Okoawo O."/>
            <person name="O'leary S."/>
            <person name="Omotosho B."/>
            <person name="O'neill K."/>
            <person name="Osman S."/>
            <person name="Parker S."/>
            <person name="Perrin D."/>
            <person name="Phunkhang P."/>
            <person name="Piqani B."/>
            <person name="Purcell S."/>
            <person name="Rachupka T."/>
            <person name="Ramasamy U."/>
            <person name="Rameau R."/>
            <person name="Ray V."/>
            <person name="Raymond C."/>
            <person name="Retta R."/>
            <person name="Richardson S."/>
            <person name="Rise C."/>
            <person name="Rodriguez J."/>
            <person name="Rogers J."/>
            <person name="Rogov P."/>
            <person name="Rutman M."/>
            <person name="Schupbach R."/>
            <person name="Seaman C."/>
            <person name="Settipalli S."/>
            <person name="Sharpe T."/>
            <person name="Sheridan J."/>
            <person name="Sherpa N."/>
            <person name="Shi J."/>
            <person name="Smirnov S."/>
            <person name="Smith C."/>
            <person name="Sougnez C."/>
            <person name="Spencer B."/>
            <person name="Stalker J."/>
            <person name="Stange-thomann N."/>
            <person name="Stavropoulos S."/>
            <person name="Stetson K."/>
            <person name="Stone C."/>
            <person name="Stone S."/>
            <person name="Stubbs M."/>
            <person name="Talamas J."/>
            <person name="Tchuinga P."/>
            <person name="Tenzing P."/>
            <person name="Tesfaye S."/>
            <person name="Theodore J."/>
            <person name="Thoulutsang Y."/>
            <person name="Topham K."/>
            <person name="Towey S."/>
            <person name="Tsamla T."/>
            <person name="Tsomo N."/>
            <person name="Vallee D."/>
            <person name="Vassiliev H."/>
            <person name="Venkataraman V."/>
            <person name="Vinson J."/>
            <person name="Vo A."/>
            <person name="Wade C."/>
            <person name="Wang S."/>
            <person name="Wangchuk T."/>
            <person name="Wangdi T."/>
            <person name="Whittaker C."/>
            <person name="Wilkinson J."/>
            <person name="Wu Y."/>
            <person name="Wyman D."/>
            <person name="Yadav S."/>
            <person name="Yang S."/>
            <person name="Yang X."/>
            <person name="Yeager S."/>
            <person name="Yee E."/>
            <person name="Young G."/>
            <person name="Zainoun J."/>
            <person name="Zembeck L."/>
            <person name="Zimmer A."/>
            <person name="Zody M."/>
            <person name="Lander E."/>
        </authorList>
    </citation>
    <scope>NUCLEOTIDE SEQUENCE [LARGE SCALE GENOMIC DNA]</scope>
</reference>
<dbReference type="Gene3D" id="3.10.200.10">
    <property type="entry name" value="Alpha carbonic anhydrase"/>
    <property type="match status" value="1"/>
</dbReference>
<reference evidence="6" key="2">
    <citation type="submission" date="2025-08" db="UniProtKB">
        <authorList>
            <consortium name="Ensembl"/>
        </authorList>
    </citation>
    <scope>IDENTIFICATION</scope>
</reference>
<dbReference type="Pfam" id="PF00194">
    <property type="entry name" value="Carb_anhydrase"/>
    <property type="match status" value="1"/>
</dbReference>
<proteinExistence type="inferred from homology"/>